<keyword evidence="4" id="KW-1185">Reference proteome</keyword>
<feature type="compositionally biased region" description="Polar residues" evidence="2">
    <location>
        <begin position="761"/>
        <end position="774"/>
    </location>
</feature>
<dbReference type="GO" id="GO:2000146">
    <property type="term" value="P:negative regulation of cell motility"/>
    <property type="evidence" value="ECO:0007669"/>
    <property type="project" value="TreeGrafter"/>
</dbReference>
<feature type="compositionally biased region" description="Polar residues" evidence="2">
    <location>
        <begin position="728"/>
        <end position="738"/>
    </location>
</feature>
<comment type="caution">
    <text evidence="3">The sequence shown here is derived from an EMBL/GenBank/DDBJ whole genome shotgun (WGS) entry which is preliminary data.</text>
</comment>
<dbReference type="AlphaFoldDB" id="A0A6G0IJW1"/>
<feature type="compositionally biased region" description="Polar residues" evidence="2">
    <location>
        <begin position="470"/>
        <end position="479"/>
    </location>
</feature>
<dbReference type="EMBL" id="REGW02000009">
    <property type="protein sequence ID" value="KAE8291583.1"/>
    <property type="molecule type" value="Genomic_DNA"/>
</dbReference>
<evidence type="ECO:0000256" key="1">
    <source>
        <dbReference type="SAM" id="Coils"/>
    </source>
</evidence>
<dbReference type="GO" id="GO:0005737">
    <property type="term" value="C:cytoplasm"/>
    <property type="evidence" value="ECO:0007669"/>
    <property type="project" value="TreeGrafter"/>
</dbReference>
<keyword evidence="1" id="KW-0175">Coiled coil</keyword>
<feature type="compositionally biased region" description="Low complexity" evidence="2">
    <location>
        <begin position="739"/>
        <end position="753"/>
    </location>
</feature>
<evidence type="ECO:0000256" key="2">
    <source>
        <dbReference type="SAM" id="MobiDB-lite"/>
    </source>
</evidence>
<reference evidence="3 4" key="1">
    <citation type="submission" date="2019-07" db="EMBL/GenBank/DDBJ databases">
        <title>Chromosome genome assembly for large yellow croaker.</title>
        <authorList>
            <person name="Xiao S."/>
        </authorList>
    </citation>
    <scope>NUCLEOTIDE SEQUENCE [LARGE SCALE GENOMIC DNA]</scope>
    <source>
        <strain evidence="3">JMULYC20181020</strain>
        <tissue evidence="3">Muscle</tissue>
    </source>
</reference>
<feature type="compositionally biased region" description="Polar residues" evidence="2">
    <location>
        <begin position="783"/>
        <end position="802"/>
    </location>
</feature>
<feature type="region of interest" description="Disordered" evidence="2">
    <location>
        <begin position="1"/>
        <end position="40"/>
    </location>
</feature>
<name>A0A6G0IJW1_LARCR</name>
<dbReference type="GO" id="GO:0035024">
    <property type="term" value="P:negative regulation of Rho protein signal transduction"/>
    <property type="evidence" value="ECO:0007669"/>
    <property type="project" value="TreeGrafter"/>
</dbReference>
<dbReference type="InterPro" id="IPR034608">
    <property type="entry name" value="CCDC125"/>
</dbReference>
<proteinExistence type="predicted"/>
<protein>
    <submittedName>
        <fullName evidence="3">Coiled-coil domain-containing protein 125</fullName>
    </submittedName>
</protein>
<evidence type="ECO:0000313" key="4">
    <source>
        <dbReference type="Proteomes" id="UP000424527"/>
    </source>
</evidence>
<feature type="compositionally biased region" description="Polar residues" evidence="2">
    <location>
        <begin position="556"/>
        <end position="569"/>
    </location>
</feature>
<feature type="compositionally biased region" description="Basic and acidic residues" evidence="2">
    <location>
        <begin position="1"/>
        <end position="11"/>
    </location>
</feature>
<feature type="region of interest" description="Disordered" evidence="2">
    <location>
        <begin position="415"/>
        <end position="802"/>
    </location>
</feature>
<feature type="compositionally biased region" description="Polar residues" evidence="2">
    <location>
        <begin position="660"/>
        <end position="678"/>
    </location>
</feature>
<dbReference type="PANTHER" id="PTHR28616">
    <property type="entry name" value="COILED-COIL DOMAIN-CONTAINING PROTEIN 125"/>
    <property type="match status" value="1"/>
</dbReference>
<evidence type="ECO:0000313" key="3">
    <source>
        <dbReference type="EMBL" id="KAE8291583.1"/>
    </source>
</evidence>
<feature type="compositionally biased region" description="Low complexity" evidence="2">
    <location>
        <begin position="486"/>
        <end position="499"/>
    </location>
</feature>
<feature type="compositionally biased region" description="Low complexity" evidence="2">
    <location>
        <begin position="570"/>
        <end position="617"/>
    </location>
</feature>
<feature type="compositionally biased region" description="Low complexity" evidence="2">
    <location>
        <begin position="520"/>
        <end position="533"/>
    </location>
</feature>
<feature type="compositionally biased region" description="Low complexity" evidence="2">
    <location>
        <begin position="637"/>
        <end position="651"/>
    </location>
</feature>
<gene>
    <name evidence="3" type="ORF">D5F01_LYC08939</name>
</gene>
<feature type="compositionally biased region" description="Low complexity" evidence="2">
    <location>
        <begin position="452"/>
        <end position="469"/>
    </location>
</feature>
<feature type="coiled-coil region" evidence="1">
    <location>
        <begin position="147"/>
        <end position="227"/>
    </location>
</feature>
<feature type="compositionally biased region" description="Low complexity" evidence="2">
    <location>
        <begin position="695"/>
        <end position="705"/>
    </location>
</feature>
<sequence length="802" mass="91019">MQEVSKARSLDDDMVDGDLGDGMGVGAAPSSTRKKSQSFAGVTETLIPGAEHLRRSSQTVEAPWIPGLKSGEAQHRARWKLSRSDSLLELSKEELKDRLQEASEVIDALCCELEVTHRYLEGKYEALRILQGKAILDKATSHTKSLVQKSEDRAKALEKEVNSLQWELSFSQVQMKRSQQSCEQKYNRILNENKTLTDTLEERAIEIQQLRAENSALSRQCLELLSMLNVKEQRTYQGTKPQYSLHTDSSVLELAVLGACRCLGTAEACPCSRTAAASRKQLIQLQQELNDQCSRREEALMVADAFRIAFEQQLRKRSEHFLRLAEANRGLKSPHYKAEGVKRSPLISVSQRLRGLLPSSLEVKMPDDLSETLYRLLDLLNDKEEALAHQRKVSIMLAHSAEELQRKLHLDSHCGPSENQCKCQQTPETSESNHESNIQEQQQQHLEVPDPSEIQSQCQQTSETSESNQKSIIQEQQQHLEVPDPSEIQSQCQQTSETSESNHESNIQEQQQQLEVPDPSEIQSQCQQTSETSESNHESNIQEQQQQLEVLDPPEIQSQCQQTSGTSESNQNLIVQEQQQQQLEVSDPSENQSQCQQTSETSESNHESNIQEQQQQQLEVPDPSEIQSQCPQTSETSESNQKSIIQEQQQQLEVPDPSENENWCLQTSETQSNHKSNIQEQQQQQLEVPDPSKIQSQCQQTSETSESNHESNIQEQQRQLEVPDPPEIQSQCPRTSETSQSNQRSIIQEQQQQHLEVPDPSENQSRCQQTSETSESNHKSNIQEHQQQLEVPDPSENQRQCP</sequence>
<organism evidence="3 4">
    <name type="scientific">Larimichthys crocea</name>
    <name type="common">Large yellow croaker</name>
    <name type="synonym">Pseudosciaena crocea</name>
    <dbReference type="NCBI Taxonomy" id="215358"/>
    <lineage>
        <taxon>Eukaryota</taxon>
        <taxon>Metazoa</taxon>
        <taxon>Chordata</taxon>
        <taxon>Craniata</taxon>
        <taxon>Vertebrata</taxon>
        <taxon>Euteleostomi</taxon>
        <taxon>Actinopterygii</taxon>
        <taxon>Neopterygii</taxon>
        <taxon>Teleostei</taxon>
        <taxon>Neoteleostei</taxon>
        <taxon>Acanthomorphata</taxon>
        <taxon>Eupercaria</taxon>
        <taxon>Sciaenidae</taxon>
        <taxon>Larimichthys</taxon>
    </lineage>
</organism>
<feature type="compositionally biased region" description="Polar residues" evidence="2">
    <location>
        <begin position="625"/>
        <end position="636"/>
    </location>
</feature>
<dbReference type="Proteomes" id="UP000424527">
    <property type="component" value="Unassembled WGS sequence"/>
</dbReference>
<feature type="compositionally biased region" description="Polar residues" evidence="2">
    <location>
        <begin position="417"/>
        <end position="445"/>
    </location>
</feature>
<accession>A0A6G0IJW1</accession>
<dbReference type="PANTHER" id="PTHR28616:SF1">
    <property type="entry name" value="COILED-COIL DOMAIN-CONTAINING PROTEIN 125"/>
    <property type="match status" value="1"/>
</dbReference>